<evidence type="ECO:0000313" key="2">
    <source>
        <dbReference type="EMBL" id="GAH82083.1"/>
    </source>
</evidence>
<feature type="transmembrane region" description="Helical" evidence="1">
    <location>
        <begin position="28"/>
        <end position="51"/>
    </location>
</feature>
<name>X1KJ47_9ZZZZ</name>
<accession>X1KJ47</accession>
<proteinExistence type="predicted"/>
<organism evidence="2">
    <name type="scientific">marine sediment metagenome</name>
    <dbReference type="NCBI Taxonomy" id="412755"/>
    <lineage>
        <taxon>unclassified sequences</taxon>
        <taxon>metagenomes</taxon>
        <taxon>ecological metagenomes</taxon>
    </lineage>
</organism>
<keyword evidence="1" id="KW-0812">Transmembrane</keyword>
<protein>
    <submittedName>
        <fullName evidence="2">Uncharacterized protein</fullName>
    </submittedName>
</protein>
<keyword evidence="1" id="KW-0472">Membrane</keyword>
<dbReference type="AlphaFoldDB" id="X1KJ47"/>
<feature type="non-terminal residue" evidence="2">
    <location>
        <position position="90"/>
    </location>
</feature>
<keyword evidence="1" id="KW-1133">Transmembrane helix</keyword>
<sequence length="90" mass="10572">MYIYLGDSEVPIYIQFQLFHFDLGYHLFNAYIGVMNIISGGVSENMMYFLYMFGLYTQKIDYDTWEITFTRNDFYSPLGSLIFLLSIAIG</sequence>
<evidence type="ECO:0000256" key="1">
    <source>
        <dbReference type="SAM" id="Phobius"/>
    </source>
</evidence>
<gene>
    <name evidence="2" type="ORF">S03H2_68275</name>
</gene>
<dbReference type="EMBL" id="BARU01044861">
    <property type="protein sequence ID" value="GAH82083.1"/>
    <property type="molecule type" value="Genomic_DNA"/>
</dbReference>
<reference evidence="2" key="1">
    <citation type="journal article" date="2014" name="Front. Microbiol.">
        <title>High frequency of phylogenetically diverse reductive dehalogenase-homologous genes in deep subseafloor sedimentary metagenomes.</title>
        <authorList>
            <person name="Kawai M."/>
            <person name="Futagami T."/>
            <person name="Toyoda A."/>
            <person name="Takaki Y."/>
            <person name="Nishi S."/>
            <person name="Hori S."/>
            <person name="Arai W."/>
            <person name="Tsubouchi T."/>
            <person name="Morono Y."/>
            <person name="Uchiyama I."/>
            <person name="Ito T."/>
            <person name="Fujiyama A."/>
            <person name="Inagaki F."/>
            <person name="Takami H."/>
        </authorList>
    </citation>
    <scope>NUCLEOTIDE SEQUENCE</scope>
    <source>
        <strain evidence="2">Expedition CK06-06</strain>
    </source>
</reference>
<comment type="caution">
    <text evidence="2">The sequence shown here is derived from an EMBL/GenBank/DDBJ whole genome shotgun (WGS) entry which is preliminary data.</text>
</comment>